<organism evidence="2 3">
    <name type="scientific">Paraburkholderia dipogonis</name>
    <dbReference type="NCBI Taxonomy" id="1211383"/>
    <lineage>
        <taxon>Bacteria</taxon>
        <taxon>Pseudomonadati</taxon>
        <taxon>Pseudomonadota</taxon>
        <taxon>Betaproteobacteria</taxon>
        <taxon>Burkholderiales</taxon>
        <taxon>Burkholderiaceae</taxon>
        <taxon>Paraburkholderia</taxon>
    </lineage>
</organism>
<comment type="caution">
    <text evidence="2">The sequence shown here is derived from an EMBL/GenBank/DDBJ whole genome shotgun (WGS) entry which is preliminary data.</text>
</comment>
<feature type="transmembrane region" description="Helical" evidence="1">
    <location>
        <begin position="91"/>
        <end position="109"/>
    </location>
</feature>
<feature type="transmembrane region" description="Helical" evidence="1">
    <location>
        <begin position="377"/>
        <end position="394"/>
    </location>
</feature>
<reference evidence="2 3" key="1">
    <citation type="submission" date="2019-03" db="EMBL/GenBank/DDBJ databases">
        <title>Complete Genome Sequence of Paraburkholderia dipogonis ICMP 19430T, a Nitrogen-fixing Symbiont of the South African Invasive Legume Dipogon lignosus in New Zealand.</title>
        <authorList>
            <person name="De Meyer S.E."/>
        </authorList>
    </citation>
    <scope>NUCLEOTIDE SEQUENCE [LARGE SCALE GENOMIC DNA]</scope>
    <source>
        <strain evidence="2 3">ICMP 19430</strain>
    </source>
</reference>
<feature type="transmembrane region" description="Helical" evidence="1">
    <location>
        <begin position="247"/>
        <end position="268"/>
    </location>
</feature>
<evidence type="ECO:0000256" key="1">
    <source>
        <dbReference type="SAM" id="Phobius"/>
    </source>
</evidence>
<feature type="transmembrane region" description="Helical" evidence="1">
    <location>
        <begin position="400"/>
        <end position="417"/>
    </location>
</feature>
<evidence type="ECO:0008006" key="4">
    <source>
        <dbReference type="Google" id="ProtNLM"/>
    </source>
</evidence>
<proteinExistence type="predicted"/>
<name>A0A4Y8MG29_9BURK</name>
<gene>
    <name evidence="2" type="ORF">E2553_42350</name>
</gene>
<evidence type="ECO:0000313" key="3">
    <source>
        <dbReference type="Proteomes" id="UP000297385"/>
    </source>
</evidence>
<dbReference type="RefSeq" id="WP_134466518.1">
    <property type="nucleotide sequence ID" value="NZ_SNVI01000008.1"/>
</dbReference>
<dbReference type="AlphaFoldDB" id="A0A4Y8MG29"/>
<dbReference type="EMBL" id="SNVI01000008">
    <property type="protein sequence ID" value="TFE36409.1"/>
    <property type="molecule type" value="Genomic_DNA"/>
</dbReference>
<protein>
    <recommendedName>
        <fullName evidence="4">O-antigen ligase domain-containing protein</fullName>
    </recommendedName>
</protein>
<dbReference type="Proteomes" id="UP000297385">
    <property type="component" value="Unassembled WGS sequence"/>
</dbReference>
<feature type="transmembrane region" description="Helical" evidence="1">
    <location>
        <begin position="171"/>
        <end position="196"/>
    </location>
</feature>
<feature type="transmembrane region" description="Helical" evidence="1">
    <location>
        <begin position="59"/>
        <end position="79"/>
    </location>
</feature>
<keyword evidence="1" id="KW-0472">Membrane</keyword>
<sequence>MYRLIYVAPFIVAIVNTFGYAQIQVSSTSLLVFALCIFMFLDARDALRSGRLLFRLGNPIVMLTICLLTIAGVAAAIAVANGENYDGPGGVYVVITPYIMFFPCAWVAVTQRVDKQHMIKALGTTVNLALKADIVVSLLQVAYLTFIDPSGYIFTANQRLNSVAQFDDIRLVGLFASGLDHGFFLTIAALLIWVLAAENLYSKRRFFISLWVISILVYFTYTRTAYIIYLIAFAVMMGSQVARRFGMTGLIVILFFMAIVAGITFEAIDASRSVSGMVQSKSLLNLQTLQSRYGSWDYYESFLVQRPEVLLFGNALLQSAFPFIKSPPPLIDNLYLSLVLYGGVAYLLVYSTYMAYFAGSFFWAFKRRHLPEFDRRLYLTLAVSVVVVAIVGFSATVWDLLSIGLPTTVLWALGWSYRRESRRLHPRWDLT</sequence>
<feature type="transmembrane region" description="Helical" evidence="1">
    <location>
        <begin position="29"/>
        <end position="47"/>
    </location>
</feature>
<feature type="transmembrane region" description="Helical" evidence="1">
    <location>
        <begin position="338"/>
        <end position="365"/>
    </location>
</feature>
<keyword evidence="1" id="KW-1133">Transmembrane helix</keyword>
<keyword evidence="1" id="KW-0812">Transmembrane</keyword>
<evidence type="ECO:0000313" key="2">
    <source>
        <dbReference type="EMBL" id="TFE36409.1"/>
    </source>
</evidence>
<accession>A0A4Y8MG29</accession>
<feature type="transmembrane region" description="Helical" evidence="1">
    <location>
        <begin position="208"/>
        <end position="235"/>
    </location>
</feature>